<organism evidence="1 2">
    <name type="scientific">Streptomyces zagrosensis</name>
    <dbReference type="NCBI Taxonomy" id="1042984"/>
    <lineage>
        <taxon>Bacteria</taxon>
        <taxon>Bacillati</taxon>
        <taxon>Actinomycetota</taxon>
        <taxon>Actinomycetes</taxon>
        <taxon>Kitasatosporales</taxon>
        <taxon>Streptomycetaceae</taxon>
        <taxon>Streptomyces</taxon>
    </lineage>
</organism>
<proteinExistence type="predicted"/>
<sequence length="183" mass="20286">MARVERGLNIVDRDGWSLLHVACLVNRPVPVMEDPPVLLSLVNSLAYRRRRPGPNPAAELERLRIAAGQIFDGIRSGQGYFKTSGEEVKLAVVAEILTRLIQLGGRTRRGGDHGRLRLLDAAFTQTAAYSTLPALLQQLRGKWQDEDHMPLIDAVYGTTMTDALLGLAEHSPTGYEEQEMGEW</sequence>
<protein>
    <submittedName>
        <fullName evidence="1">Uncharacterized protein</fullName>
    </submittedName>
</protein>
<gene>
    <name evidence="1" type="ORF">FHS42_007517</name>
</gene>
<keyword evidence="2" id="KW-1185">Reference proteome</keyword>
<dbReference type="Proteomes" id="UP000588098">
    <property type="component" value="Unassembled WGS sequence"/>
</dbReference>
<name>A0A7W9QI15_9ACTN</name>
<evidence type="ECO:0000313" key="2">
    <source>
        <dbReference type="Proteomes" id="UP000588098"/>
    </source>
</evidence>
<reference evidence="1 2" key="1">
    <citation type="submission" date="2020-08" db="EMBL/GenBank/DDBJ databases">
        <title>Genomic Encyclopedia of Type Strains, Phase III (KMG-III): the genomes of soil and plant-associated and newly described type strains.</title>
        <authorList>
            <person name="Whitman W."/>
        </authorList>
    </citation>
    <scope>NUCLEOTIDE SEQUENCE [LARGE SCALE GENOMIC DNA]</scope>
    <source>
        <strain evidence="1 2">CECT 8305</strain>
    </source>
</reference>
<evidence type="ECO:0000313" key="1">
    <source>
        <dbReference type="EMBL" id="MBB5940419.1"/>
    </source>
</evidence>
<accession>A0A7W9QI15</accession>
<comment type="caution">
    <text evidence="1">The sequence shown here is derived from an EMBL/GenBank/DDBJ whole genome shotgun (WGS) entry which is preliminary data.</text>
</comment>
<dbReference type="EMBL" id="JACHJL010000051">
    <property type="protein sequence ID" value="MBB5940419.1"/>
    <property type="molecule type" value="Genomic_DNA"/>
</dbReference>
<dbReference type="AlphaFoldDB" id="A0A7W9QI15"/>
<dbReference type="RefSeq" id="WP_246495887.1">
    <property type="nucleotide sequence ID" value="NZ_JACHJL010000051.1"/>
</dbReference>